<comment type="subcellular location">
    <subcellularLocation>
        <location evidence="1">Cell membrane</location>
        <topology evidence="1">Multi-pass membrane protein</topology>
    </subcellularLocation>
</comment>
<comment type="caution">
    <text evidence="9">The sequence shown here is derived from an EMBL/GenBank/DDBJ whole genome shotgun (WGS) entry which is preliminary data.</text>
</comment>
<evidence type="ECO:0000313" key="9">
    <source>
        <dbReference type="EMBL" id="NVN32429.1"/>
    </source>
</evidence>
<evidence type="ECO:0000256" key="6">
    <source>
        <dbReference type="ARBA" id="ARBA00023136"/>
    </source>
</evidence>
<evidence type="ECO:0000256" key="8">
    <source>
        <dbReference type="SAM" id="Phobius"/>
    </source>
</evidence>
<protein>
    <submittedName>
        <fullName evidence="9">MFS transporter</fullName>
    </submittedName>
</protein>
<evidence type="ECO:0000256" key="5">
    <source>
        <dbReference type="ARBA" id="ARBA00022989"/>
    </source>
</evidence>
<feature type="transmembrane region" description="Helical" evidence="8">
    <location>
        <begin position="130"/>
        <end position="149"/>
    </location>
</feature>
<dbReference type="PANTHER" id="PTHR23513:SF9">
    <property type="entry name" value="ENTEROBACTIN EXPORTER ENTS"/>
    <property type="match status" value="1"/>
</dbReference>
<keyword evidence="5 8" id="KW-1133">Transmembrane helix</keyword>
<dbReference type="Proteomes" id="UP000565205">
    <property type="component" value="Unassembled WGS sequence"/>
</dbReference>
<dbReference type="AlphaFoldDB" id="A0A850NW40"/>
<feature type="transmembrane region" description="Helical" evidence="8">
    <location>
        <begin position="75"/>
        <end position="95"/>
    </location>
</feature>
<dbReference type="InterPro" id="IPR036259">
    <property type="entry name" value="MFS_trans_sf"/>
</dbReference>
<dbReference type="GO" id="GO:0005886">
    <property type="term" value="C:plasma membrane"/>
    <property type="evidence" value="ECO:0007669"/>
    <property type="project" value="UniProtKB-SubCell"/>
</dbReference>
<evidence type="ECO:0000256" key="1">
    <source>
        <dbReference type="ARBA" id="ARBA00004651"/>
    </source>
</evidence>
<organism evidence="9 10">
    <name type="scientific">Endobacter medicaginis</name>
    <dbReference type="NCBI Taxonomy" id="1181271"/>
    <lineage>
        <taxon>Bacteria</taxon>
        <taxon>Pseudomonadati</taxon>
        <taxon>Pseudomonadota</taxon>
        <taxon>Alphaproteobacteria</taxon>
        <taxon>Acetobacterales</taxon>
        <taxon>Acetobacteraceae</taxon>
        <taxon>Endobacter</taxon>
    </lineage>
</organism>
<sequence length="155" mass="16315">MSVDTTGPGLEPPPEDAPAEAATDTAATRIDDASPLLHDRRLLAFFTSRTLTAFASQMQAVAVGWEIYALTGRPLSLGLVGLAQFLPVFSLVFIAGHAVDRFDRRRIAMICQLIEAAGAATLAVGAAMGWLTPLAIYALVAVFGAARTFEGPSLQ</sequence>
<evidence type="ECO:0000256" key="2">
    <source>
        <dbReference type="ARBA" id="ARBA00022448"/>
    </source>
</evidence>
<feature type="region of interest" description="Disordered" evidence="7">
    <location>
        <begin position="1"/>
        <end position="24"/>
    </location>
</feature>
<dbReference type="InterPro" id="IPR010290">
    <property type="entry name" value="TM_effector"/>
</dbReference>
<gene>
    <name evidence="9" type="ORF">HUK83_19055</name>
</gene>
<keyword evidence="4 8" id="KW-0812">Transmembrane</keyword>
<dbReference type="RefSeq" id="WP_176627263.1">
    <property type="nucleotide sequence ID" value="NZ_JABXXQ010000851.1"/>
</dbReference>
<evidence type="ECO:0000256" key="4">
    <source>
        <dbReference type="ARBA" id="ARBA00022692"/>
    </source>
</evidence>
<accession>A0A850NW40</accession>
<reference evidence="9 10" key="1">
    <citation type="submission" date="2020-06" db="EMBL/GenBank/DDBJ databases">
        <title>Description of novel acetic acid bacteria.</title>
        <authorList>
            <person name="Sombolestani A."/>
        </authorList>
    </citation>
    <scope>NUCLEOTIDE SEQUENCE [LARGE SCALE GENOMIC DNA]</scope>
    <source>
        <strain evidence="9 10">LMG 26838</strain>
    </source>
</reference>
<dbReference type="EMBL" id="JABXXQ010000851">
    <property type="protein sequence ID" value="NVN32429.1"/>
    <property type="molecule type" value="Genomic_DNA"/>
</dbReference>
<keyword evidence="6 8" id="KW-0472">Membrane</keyword>
<name>A0A850NW40_9PROT</name>
<evidence type="ECO:0000256" key="7">
    <source>
        <dbReference type="SAM" id="MobiDB-lite"/>
    </source>
</evidence>
<feature type="non-terminal residue" evidence="9">
    <location>
        <position position="155"/>
    </location>
</feature>
<proteinExistence type="predicted"/>
<keyword evidence="3" id="KW-1003">Cell membrane</keyword>
<evidence type="ECO:0000313" key="10">
    <source>
        <dbReference type="Proteomes" id="UP000565205"/>
    </source>
</evidence>
<dbReference type="Pfam" id="PF05977">
    <property type="entry name" value="MFS_3"/>
    <property type="match status" value="1"/>
</dbReference>
<dbReference type="SUPFAM" id="SSF103473">
    <property type="entry name" value="MFS general substrate transporter"/>
    <property type="match status" value="1"/>
</dbReference>
<keyword evidence="2" id="KW-0813">Transport</keyword>
<evidence type="ECO:0000256" key="3">
    <source>
        <dbReference type="ARBA" id="ARBA00022475"/>
    </source>
</evidence>
<dbReference type="Gene3D" id="1.20.1250.20">
    <property type="entry name" value="MFS general substrate transporter like domains"/>
    <property type="match status" value="1"/>
</dbReference>
<dbReference type="PANTHER" id="PTHR23513">
    <property type="entry name" value="INTEGRAL MEMBRANE EFFLUX PROTEIN-RELATED"/>
    <property type="match status" value="1"/>
</dbReference>